<keyword evidence="2" id="KW-1185">Reference proteome</keyword>
<reference evidence="1 2" key="2">
    <citation type="journal article" date="2022" name="Mol. Ecol. Resour.">
        <title>The genomes of chicory, endive, great burdock and yacon provide insights into Asteraceae paleo-polyploidization history and plant inulin production.</title>
        <authorList>
            <person name="Fan W."/>
            <person name="Wang S."/>
            <person name="Wang H."/>
            <person name="Wang A."/>
            <person name="Jiang F."/>
            <person name="Liu H."/>
            <person name="Zhao H."/>
            <person name="Xu D."/>
            <person name="Zhang Y."/>
        </authorList>
    </citation>
    <scope>NUCLEOTIDE SEQUENCE [LARGE SCALE GENOMIC DNA]</scope>
    <source>
        <strain evidence="2">cv. Punajuju</strain>
        <tissue evidence="1">Leaves</tissue>
    </source>
</reference>
<proteinExistence type="predicted"/>
<dbReference type="Proteomes" id="UP001055811">
    <property type="component" value="Linkage Group LG03"/>
</dbReference>
<gene>
    <name evidence="1" type="ORF">L2E82_13959</name>
</gene>
<protein>
    <submittedName>
        <fullName evidence="1">Uncharacterized protein</fullName>
    </submittedName>
</protein>
<evidence type="ECO:0000313" key="2">
    <source>
        <dbReference type="Proteomes" id="UP001055811"/>
    </source>
</evidence>
<reference evidence="2" key="1">
    <citation type="journal article" date="2022" name="Mol. Ecol. Resour.">
        <title>The genomes of chicory, endive, great burdock and yacon provide insights into Asteraceae palaeo-polyploidization history and plant inulin production.</title>
        <authorList>
            <person name="Fan W."/>
            <person name="Wang S."/>
            <person name="Wang H."/>
            <person name="Wang A."/>
            <person name="Jiang F."/>
            <person name="Liu H."/>
            <person name="Zhao H."/>
            <person name="Xu D."/>
            <person name="Zhang Y."/>
        </authorList>
    </citation>
    <scope>NUCLEOTIDE SEQUENCE [LARGE SCALE GENOMIC DNA]</scope>
    <source>
        <strain evidence="2">cv. Punajuju</strain>
    </source>
</reference>
<dbReference type="EMBL" id="CM042011">
    <property type="protein sequence ID" value="KAI3763961.1"/>
    <property type="molecule type" value="Genomic_DNA"/>
</dbReference>
<name>A0ACB9EZU4_CICIN</name>
<comment type="caution">
    <text evidence="1">The sequence shown here is derived from an EMBL/GenBank/DDBJ whole genome shotgun (WGS) entry which is preliminary data.</text>
</comment>
<sequence length="148" mass="17443">MKSFAHEDAIVAQLKEFITTEINGNDVKLVIKKELYASDLLKHHNRLSLPVNQLETLEFLTEEERKHLEKDKEFEVPLLGPTLKFHDKPMMLKKWHLTSSCSYVLKTNWYVFVEDNMDVLKEHTNIHVWSFRRDKQLCFALACIDDVA</sequence>
<evidence type="ECO:0000313" key="1">
    <source>
        <dbReference type="EMBL" id="KAI3763961.1"/>
    </source>
</evidence>
<organism evidence="1 2">
    <name type="scientific">Cichorium intybus</name>
    <name type="common">Chicory</name>
    <dbReference type="NCBI Taxonomy" id="13427"/>
    <lineage>
        <taxon>Eukaryota</taxon>
        <taxon>Viridiplantae</taxon>
        <taxon>Streptophyta</taxon>
        <taxon>Embryophyta</taxon>
        <taxon>Tracheophyta</taxon>
        <taxon>Spermatophyta</taxon>
        <taxon>Magnoliopsida</taxon>
        <taxon>eudicotyledons</taxon>
        <taxon>Gunneridae</taxon>
        <taxon>Pentapetalae</taxon>
        <taxon>asterids</taxon>
        <taxon>campanulids</taxon>
        <taxon>Asterales</taxon>
        <taxon>Asteraceae</taxon>
        <taxon>Cichorioideae</taxon>
        <taxon>Cichorieae</taxon>
        <taxon>Cichoriinae</taxon>
        <taxon>Cichorium</taxon>
    </lineage>
</organism>
<accession>A0ACB9EZU4</accession>